<keyword evidence="1 4" id="KW-0378">Hydrolase</keyword>
<evidence type="ECO:0000313" key="4">
    <source>
        <dbReference type="EMBL" id="RQG99754.1"/>
    </source>
</evidence>
<keyword evidence="5" id="KW-1185">Reference proteome</keyword>
<comment type="caution">
    <text evidence="4">The sequence shown here is derived from an EMBL/GenBank/DDBJ whole genome shotgun (WGS) entry which is preliminary data.</text>
</comment>
<dbReference type="CDD" id="cd01014">
    <property type="entry name" value="nicotinamidase_related"/>
    <property type="match status" value="1"/>
</dbReference>
<dbReference type="Pfam" id="PF00857">
    <property type="entry name" value="Isochorismatase"/>
    <property type="match status" value="1"/>
</dbReference>
<dbReference type="AlphaFoldDB" id="A0A3N6MFM6"/>
<gene>
    <name evidence="4" type="ORF">EA472_13965</name>
</gene>
<sequence>MSDNRHSRTPEAGREGTVTDDHETATPRDSGGVRTDDSDGSSDGGTTTPLEDAAFLSIDFQQGFDEPSWGSRNNPDAEANARRLLERWRERERPIAHVRHDSTEPESPLRGDVPGFAFKPETAPLADEPTFVKSVNGAFVDTDLEAWLRERGHDALVVAGLTTDHCVSTTVRMAENRGFDVTVVADACATFDRTFDGERFDAEIVHRTALAHLEGEFASIATTDAVLEEF</sequence>
<dbReference type="SUPFAM" id="SSF52499">
    <property type="entry name" value="Isochorismatase-like hydrolases"/>
    <property type="match status" value="1"/>
</dbReference>
<dbReference type="Gene3D" id="3.40.50.850">
    <property type="entry name" value="Isochorismatase-like"/>
    <property type="match status" value="1"/>
</dbReference>
<evidence type="ECO:0000256" key="1">
    <source>
        <dbReference type="ARBA" id="ARBA00022801"/>
    </source>
</evidence>
<feature type="compositionally biased region" description="Basic and acidic residues" evidence="2">
    <location>
        <begin position="1"/>
        <end position="26"/>
    </location>
</feature>
<feature type="domain" description="Isochorismatase-like" evidence="3">
    <location>
        <begin position="54"/>
        <end position="224"/>
    </location>
</feature>
<dbReference type="PANTHER" id="PTHR43540:SF1">
    <property type="entry name" value="ISOCHORISMATASE HYDROLASE"/>
    <property type="match status" value="1"/>
</dbReference>
<evidence type="ECO:0000256" key="2">
    <source>
        <dbReference type="SAM" id="MobiDB-lite"/>
    </source>
</evidence>
<dbReference type="InterPro" id="IPR036380">
    <property type="entry name" value="Isochorismatase-like_sf"/>
</dbReference>
<dbReference type="OrthoDB" id="202119at2157"/>
<dbReference type="InterPro" id="IPR000868">
    <property type="entry name" value="Isochorismatase-like_dom"/>
</dbReference>
<dbReference type="InterPro" id="IPR050272">
    <property type="entry name" value="Isochorismatase-like_hydrls"/>
</dbReference>
<feature type="region of interest" description="Disordered" evidence="2">
    <location>
        <begin position="1"/>
        <end position="77"/>
    </location>
</feature>
<dbReference type="GO" id="GO:0016787">
    <property type="term" value="F:hydrolase activity"/>
    <property type="evidence" value="ECO:0007669"/>
    <property type="project" value="UniProtKB-KW"/>
</dbReference>
<dbReference type="EMBL" id="REFZ01000008">
    <property type="protein sequence ID" value="RQG99754.1"/>
    <property type="molecule type" value="Genomic_DNA"/>
</dbReference>
<reference evidence="4 5" key="1">
    <citation type="submission" date="2018-10" db="EMBL/GenBank/DDBJ databases">
        <title>Natrarchaeobius chitinivorans gen. nov., sp. nov., and Natrarchaeobius haloalkaliphilus sp. nov., alkaliphilic, chitin-utilizing haloarchaea from hypersaline alkaline lakes.</title>
        <authorList>
            <person name="Sorokin D.Y."/>
            <person name="Elcheninov A.G."/>
            <person name="Kostrikina N.A."/>
            <person name="Bale N.J."/>
            <person name="Sinninghe Damste J.S."/>
            <person name="Khijniak T.V."/>
            <person name="Kublanov I.V."/>
            <person name="Toshchakov S.V."/>
        </authorList>
    </citation>
    <scope>NUCLEOTIDE SEQUENCE [LARGE SCALE GENOMIC DNA]</scope>
    <source>
        <strain evidence="4 5">AArcht7</strain>
    </source>
</reference>
<evidence type="ECO:0000313" key="5">
    <source>
        <dbReference type="Proteomes" id="UP000281431"/>
    </source>
</evidence>
<accession>A0A3N6MFM6</accession>
<proteinExistence type="predicted"/>
<protein>
    <submittedName>
        <fullName evidence="4">Cysteine hydrolase</fullName>
    </submittedName>
</protein>
<dbReference type="Proteomes" id="UP000281431">
    <property type="component" value="Unassembled WGS sequence"/>
</dbReference>
<name>A0A3N6MFM6_NATCH</name>
<dbReference type="PANTHER" id="PTHR43540">
    <property type="entry name" value="PEROXYUREIDOACRYLATE/UREIDOACRYLATE AMIDOHYDROLASE-RELATED"/>
    <property type="match status" value="1"/>
</dbReference>
<evidence type="ECO:0000259" key="3">
    <source>
        <dbReference type="Pfam" id="PF00857"/>
    </source>
</evidence>
<organism evidence="4 5">
    <name type="scientific">Natrarchaeobius chitinivorans</name>
    <dbReference type="NCBI Taxonomy" id="1679083"/>
    <lineage>
        <taxon>Archaea</taxon>
        <taxon>Methanobacteriati</taxon>
        <taxon>Methanobacteriota</taxon>
        <taxon>Stenosarchaea group</taxon>
        <taxon>Halobacteria</taxon>
        <taxon>Halobacteriales</taxon>
        <taxon>Natrialbaceae</taxon>
        <taxon>Natrarchaeobius</taxon>
    </lineage>
</organism>